<reference evidence="5" key="1">
    <citation type="submission" date="2015-07" db="EMBL/GenBank/DDBJ databases">
        <title>Genome sequencing project for genomic taxonomy and phylogenomics of Bacillus-like bacteria.</title>
        <authorList>
            <person name="Liu B."/>
            <person name="Wang J."/>
            <person name="Zhu Y."/>
            <person name="Liu G."/>
            <person name="Chen Q."/>
            <person name="Chen Z."/>
            <person name="Lan J."/>
            <person name="Che J."/>
            <person name="Ge C."/>
            <person name="Shi H."/>
            <person name="Pan Z."/>
            <person name="Liu X."/>
        </authorList>
    </citation>
    <scope>NUCLEOTIDE SEQUENCE [LARGE SCALE GENOMIC DNA]</scope>
    <source>
        <strain evidence="5">FJAT-27997</strain>
    </source>
</reference>
<dbReference type="GO" id="GO:0005829">
    <property type="term" value="C:cytosol"/>
    <property type="evidence" value="ECO:0007669"/>
    <property type="project" value="TreeGrafter"/>
</dbReference>
<proteinExistence type="inferred from homology"/>
<dbReference type="SUPFAM" id="SSF51735">
    <property type="entry name" value="NAD(P)-binding Rossmann-fold domains"/>
    <property type="match status" value="1"/>
</dbReference>
<comment type="similarity">
    <text evidence="1 2">Belongs to the dTDP-4-dehydrorhamnose reductase family.</text>
</comment>
<comment type="pathway">
    <text evidence="2">Carbohydrate biosynthesis; dTDP-L-rhamnose biosynthesis.</text>
</comment>
<organism evidence="4 5">
    <name type="scientific">Peribacillus loiseleuriae</name>
    <dbReference type="NCBI Taxonomy" id="1679170"/>
    <lineage>
        <taxon>Bacteria</taxon>
        <taxon>Bacillati</taxon>
        <taxon>Bacillota</taxon>
        <taxon>Bacilli</taxon>
        <taxon>Bacillales</taxon>
        <taxon>Bacillaceae</taxon>
        <taxon>Peribacillus</taxon>
    </lineage>
</organism>
<name>A0A0K9GUI0_9BACI</name>
<dbReference type="Proteomes" id="UP000037146">
    <property type="component" value="Unassembled WGS sequence"/>
</dbReference>
<sequence length="284" mass="32263">MKLLVTGIGGQLGYDVVRQGVQQGLDVHGIGRRDLDITREQEVYQYISRVKPDVLIHCAAYTAVDQAESDKKACWNVNVEGTKHLVNAAKEFNIKFMYVSTDYVFDGLGEKPLVETDLPCPKSYYGLTKYEGEKAVQSMLDQYFIVRTSWVFGINGNNFTKKMLHLAKSREEVEIVGDQIGSPTYTYDLAKLLISMVQTDKYGIYHVTNEGFCSWAEFAEEIFKQANRNVQVRIVSTEEYPVNAVRPKNARLSKEKLKSNGFTSLPTWQDALGRYLSILNKKEK</sequence>
<dbReference type="Gene3D" id="3.90.25.10">
    <property type="entry name" value="UDP-galactose 4-epimerase, domain 1"/>
    <property type="match status" value="1"/>
</dbReference>
<dbReference type="CDD" id="cd05254">
    <property type="entry name" value="dTDP_HR_like_SDR_e"/>
    <property type="match status" value="1"/>
</dbReference>
<dbReference type="PANTHER" id="PTHR10491:SF4">
    <property type="entry name" value="METHIONINE ADENOSYLTRANSFERASE 2 SUBUNIT BETA"/>
    <property type="match status" value="1"/>
</dbReference>
<feature type="domain" description="RmlD-like substrate binding" evidence="3">
    <location>
        <begin position="1"/>
        <end position="278"/>
    </location>
</feature>
<dbReference type="RefSeq" id="WP_049681697.1">
    <property type="nucleotide sequence ID" value="NZ_LFZW01000001.1"/>
</dbReference>
<evidence type="ECO:0000313" key="5">
    <source>
        <dbReference type="Proteomes" id="UP000037146"/>
    </source>
</evidence>
<dbReference type="GO" id="GO:0019305">
    <property type="term" value="P:dTDP-rhamnose biosynthetic process"/>
    <property type="evidence" value="ECO:0007669"/>
    <property type="project" value="UniProtKB-UniPathway"/>
</dbReference>
<evidence type="ECO:0000313" key="4">
    <source>
        <dbReference type="EMBL" id="KMY50344.1"/>
    </source>
</evidence>
<comment type="function">
    <text evidence="2">Catalyzes the reduction of dTDP-6-deoxy-L-lyxo-4-hexulose to yield dTDP-L-rhamnose.</text>
</comment>
<keyword evidence="5" id="KW-1185">Reference proteome</keyword>
<evidence type="ECO:0000256" key="1">
    <source>
        <dbReference type="ARBA" id="ARBA00010944"/>
    </source>
</evidence>
<dbReference type="AlphaFoldDB" id="A0A0K9GUI0"/>
<dbReference type="Pfam" id="PF04321">
    <property type="entry name" value="RmlD_sub_bind"/>
    <property type="match status" value="1"/>
</dbReference>
<evidence type="ECO:0000256" key="2">
    <source>
        <dbReference type="RuleBase" id="RU364082"/>
    </source>
</evidence>
<dbReference type="STRING" id="1679170.AC625_13235"/>
<dbReference type="OrthoDB" id="9803892at2"/>
<protein>
    <recommendedName>
        <fullName evidence="2">dTDP-4-dehydrorhamnose reductase</fullName>
        <ecNumber evidence="2">1.1.1.133</ecNumber>
    </recommendedName>
</protein>
<keyword evidence="2" id="KW-0521">NADP</keyword>
<gene>
    <name evidence="4" type="ORF">AC625_13235</name>
</gene>
<dbReference type="UniPathway" id="UPA00124"/>
<dbReference type="PATRIC" id="fig|1679170.3.peg.3017"/>
<dbReference type="PANTHER" id="PTHR10491">
    <property type="entry name" value="DTDP-4-DEHYDRORHAMNOSE REDUCTASE"/>
    <property type="match status" value="1"/>
</dbReference>
<dbReference type="InterPro" id="IPR005913">
    <property type="entry name" value="dTDP_dehydrorham_reduct"/>
</dbReference>
<dbReference type="EC" id="1.1.1.133" evidence="2"/>
<dbReference type="EMBL" id="LFZW01000001">
    <property type="protein sequence ID" value="KMY50344.1"/>
    <property type="molecule type" value="Genomic_DNA"/>
</dbReference>
<dbReference type="Gene3D" id="3.40.50.720">
    <property type="entry name" value="NAD(P)-binding Rossmann-like Domain"/>
    <property type="match status" value="1"/>
</dbReference>
<comment type="caution">
    <text evidence="4">The sequence shown here is derived from an EMBL/GenBank/DDBJ whole genome shotgun (WGS) entry which is preliminary data.</text>
</comment>
<dbReference type="InterPro" id="IPR029903">
    <property type="entry name" value="RmlD-like-bd"/>
</dbReference>
<evidence type="ECO:0000259" key="3">
    <source>
        <dbReference type="Pfam" id="PF04321"/>
    </source>
</evidence>
<dbReference type="GO" id="GO:0008831">
    <property type="term" value="F:dTDP-4-dehydrorhamnose reductase activity"/>
    <property type="evidence" value="ECO:0007669"/>
    <property type="project" value="UniProtKB-EC"/>
</dbReference>
<dbReference type="InterPro" id="IPR036291">
    <property type="entry name" value="NAD(P)-bd_dom_sf"/>
</dbReference>
<dbReference type="NCBIfam" id="TIGR01214">
    <property type="entry name" value="rmlD"/>
    <property type="match status" value="1"/>
</dbReference>
<accession>A0A0K9GUI0</accession>
<keyword evidence="2" id="KW-0560">Oxidoreductase</keyword>